<protein>
    <submittedName>
        <fullName evidence="2">Metallophosphoesterase family protein</fullName>
    </submittedName>
</protein>
<evidence type="ECO:0000259" key="1">
    <source>
        <dbReference type="Pfam" id="PF00149"/>
    </source>
</evidence>
<dbReference type="RefSeq" id="WP_268051004.1">
    <property type="nucleotide sequence ID" value="NZ_JAPQES010000006.1"/>
</dbReference>
<dbReference type="Gene3D" id="3.60.21.10">
    <property type="match status" value="1"/>
</dbReference>
<evidence type="ECO:0000313" key="3">
    <source>
        <dbReference type="Proteomes" id="UP001079657"/>
    </source>
</evidence>
<accession>A0ABT4CSN1</accession>
<dbReference type="SUPFAM" id="SSF56300">
    <property type="entry name" value="Metallo-dependent phosphatases"/>
    <property type="match status" value="1"/>
</dbReference>
<dbReference type="CDD" id="cd00838">
    <property type="entry name" value="MPP_superfamily"/>
    <property type="match status" value="1"/>
</dbReference>
<dbReference type="Pfam" id="PF00149">
    <property type="entry name" value="Metallophos"/>
    <property type="match status" value="1"/>
</dbReference>
<proteinExistence type="predicted"/>
<feature type="domain" description="Calcineurin-like phosphoesterase" evidence="1">
    <location>
        <begin position="43"/>
        <end position="187"/>
    </location>
</feature>
<sequence length="218" mass="25521">MTKVYLKERIITDKERIKSFFYRLIGYVYIPEQLKNNKQNILLHISDTPETFFPALKKLIKDLKPNYIVHTGDLVDNIKLELYPASLRRYEKKVKILLDILEESKANDIYLCIGNHDNKNAVERLAKRSKIIEDSKRISINNLGFTVSHFPEKVLKEPSKYNLLGHNLSVKNRKEYNQIYLNGIMSINIIDLNTERIFNLSYPFGTDEDRLGRGKIGF</sequence>
<dbReference type="Proteomes" id="UP001079657">
    <property type="component" value="Unassembled WGS sequence"/>
</dbReference>
<comment type="caution">
    <text evidence="2">The sequence shown here is derived from an EMBL/GenBank/DDBJ whole genome shotgun (WGS) entry which is preliminary data.</text>
</comment>
<name>A0ABT4CSN1_9CLOT</name>
<organism evidence="2 3">
    <name type="scientific">Clostridium ganghwense</name>
    <dbReference type="NCBI Taxonomy" id="312089"/>
    <lineage>
        <taxon>Bacteria</taxon>
        <taxon>Bacillati</taxon>
        <taxon>Bacillota</taxon>
        <taxon>Clostridia</taxon>
        <taxon>Eubacteriales</taxon>
        <taxon>Clostridiaceae</taxon>
        <taxon>Clostridium</taxon>
    </lineage>
</organism>
<dbReference type="EMBL" id="JAPQES010000006">
    <property type="protein sequence ID" value="MCY6372081.1"/>
    <property type="molecule type" value="Genomic_DNA"/>
</dbReference>
<dbReference type="InterPro" id="IPR029052">
    <property type="entry name" value="Metallo-depent_PP-like"/>
</dbReference>
<gene>
    <name evidence="2" type="ORF">OXH55_15705</name>
</gene>
<evidence type="ECO:0000313" key="2">
    <source>
        <dbReference type="EMBL" id="MCY6372081.1"/>
    </source>
</evidence>
<dbReference type="InterPro" id="IPR004843">
    <property type="entry name" value="Calcineurin-like_PHP"/>
</dbReference>
<reference evidence="2" key="1">
    <citation type="submission" date="2022-12" db="EMBL/GenBank/DDBJ databases">
        <authorList>
            <person name="Wang J."/>
        </authorList>
    </citation>
    <scope>NUCLEOTIDE SEQUENCE</scope>
    <source>
        <strain evidence="2">HY-42-06</strain>
    </source>
</reference>
<keyword evidence="3" id="KW-1185">Reference proteome</keyword>